<dbReference type="SUPFAM" id="SSF51556">
    <property type="entry name" value="Metallo-dependent hydrolases"/>
    <property type="match status" value="1"/>
</dbReference>
<evidence type="ECO:0000256" key="7">
    <source>
        <dbReference type="PIRSR" id="PIRSR038994-2"/>
    </source>
</evidence>
<dbReference type="PIRSF" id="PIRSF038994">
    <property type="entry name" value="NagA"/>
    <property type="match status" value="1"/>
</dbReference>
<dbReference type="NCBIfam" id="TIGR00221">
    <property type="entry name" value="nagA"/>
    <property type="match status" value="1"/>
</dbReference>
<dbReference type="EC" id="3.5.1.25" evidence="10"/>
<evidence type="ECO:0000256" key="2">
    <source>
        <dbReference type="ARBA" id="ARBA00022723"/>
    </source>
</evidence>
<keyword evidence="4 5" id="KW-0119">Carbohydrate metabolism</keyword>
<feature type="binding site" evidence="8">
    <location>
        <position position="222"/>
    </location>
    <ligand>
        <name>Zn(2+)</name>
        <dbReference type="ChEBI" id="CHEBI:29105"/>
    </ligand>
</feature>
<proteinExistence type="inferred from homology"/>
<dbReference type="OrthoDB" id="9776488at2"/>
<evidence type="ECO:0000256" key="4">
    <source>
        <dbReference type="ARBA" id="ARBA00023277"/>
    </source>
</evidence>
<evidence type="ECO:0000256" key="1">
    <source>
        <dbReference type="ARBA" id="ARBA00010716"/>
    </source>
</evidence>
<feature type="binding site" evidence="7">
    <location>
        <position position="146"/>
    </location>
    <ligand>
        <name>substrate</name>
    </ligand>
</feature>
<accession>A0A418KQ12</accession>
<keyword evidence="2 8" id="KW-0479">Metal-binding</keyword>
<feature type="binding site" evidence="7">
    <location>
        <begin position="225"/>
        <end position="226"/>
    </location>
    <ligand>
        <name>substrate</name>
    </ligand>
</feature>
<evidence type="ECO:0000313" key="10">
    <source>
        <dbReference type="EMBL" id="RIQ21646.1"/>
    </source>
</evidence>
<gene>
    <name evidence="10" type="primary">nagA</name>
    <name evidence="10" type="ORF">DY240_14875</name>
</gene>
<dbReference type="PANTHER" id="PTHR11113:SF14">
    <property type="entry name" value="N-ACETYLGLUCOSAMINE-6-PHOSPHATE DEACETYLASE"/>
    <property type="match status" value="1"/>
</dbReference>
<keyword evidence="3 5" id="KW-0378">Hydrolase</keyword>
<name>A0A418KQ12_9ACTN</name>
<evidence type="ECO:0000256" key="3">
    <source>
        <dbReference type="ARBA" id="ARBA00022801"/>
    </source>
</evidence>
<dbReference type="GO" id="GO:0008448">
    <property type="term" value="F:N-acetylglucosamine-6-phosphate deacetylase activity"/>
    <property type="evidence" value="ECO:0007669"/>
    <property type="project" value="UniProtKB-EC"/>
</dbReference>
<dbReference type="InterPro" id="IPR006680">
    <property type="entry name" value="Amidohydro-rel"/>
</dbReference>
<dbReference type="Gene3D" id="3.20.20.140">
    <property type="entry name" value="Metal-dependent hydrolases"/>
    <property type="match status" value="1"/>
</dbReference>
<dbReference type="Gene3D" id="2.30.40.10">
    <property type="entry name" value="Urease, subunit C, domain 1"/>
    <property type="match status" value="1"/>
</dbReference>
<feature type="binding site" evidence="7">
    <location>
        <position position="233"/>
    </location>
    <ligand>
        <name>substrate</name>
    </ligand>
</feature>
<feature type="binding site" evidence="7">
    <location>
        <begin position="315"/>
        <end position="317"/>
    </location>
    <ligand>
        <name>substrate</name>
    </ligand>
</feature>
<protein>
    <submittedName>
        <fullName evidence="10">N-acetylglucosamine-6-phosphate deacetylase</fullName>
        <ecNumber evidence="10">3.5.1.25</ecNumber>
    </submittedName>
</protein>
<comment type="similarity">
    <text evidence="1 5">Belongs to the metallo-dependent hydrolases superfamily. NagA family.</text>
</comment>
<feature type="binding site" evidence="8">
    <location>
        <position position="135"/>
    </location>
    <ligand>
        <name>Zn(2+)</name>
        <dbReference type="ChEBI" id="CHEBI:29105"/>
    </ligand>
</feature>
<dbReference type="Pfam" id="PF01979">
    <property type="entry name" value="Amidohydro_1"/>
    <property type="match status" value="1"/>
</dbReference>
<reference evidence="10 11" key="1">
    <citation type="submission" date="2018-09" db="EMBL/GenBank/DDBJ databases">
        <title>Isolation, diversity and antifungal activity of actinobacteria from wheat.</title>
        <authorList>
            <person name="Han C."/>
        </authorList>
    </citation>
    <scope>NUCLEOTIDE SEQUENCE [LARGE SCALE GENOMIC DNA]</scope>
    <source>
        <strain evidence="10 11">NEAU-YY265</strain>
    </source>
</reference>
<dbReference type="InterPro" id="IPR003764">
    <property type="entry name" value="GlcNAc_6-P_deAcase"/>
</dbReference>
<dbReference type="RefSeq" id="WP_119660639.1">
    <property type="nucleotide sequence ID" value="NZ_QUAL01000146.1"/>
</dbReference>
<comment type="cofactor">
    <cofactor evidence="8">
        <name>a divalent metal cation</name>
        <dbReference type="ChEBI" id="CHEBI:60240"/>
    </cofactor>
    <text evidence="8">Binds 1 divalent metal cation per subunit.</text>
</comment>
<comment type="caution">
    <text evidence="10">The sequence shown here is derived from an EMBL/GenBank/DDBJ whole genome shotgun (WGS) entry which is preliminary data.</text>
</comment>
<evidence type="ECO:0000256" key="5">
    <source>
        <dbReference type="PIRNR" id="PIRNR038994"/>
    </source>
</evidence>
<evidence type="ECO:0000256" key="8">
    <source>
        <dbReference type="PIRSR" id="PIRSR038994-3"/>
    </source>
</evidence>
<dbReference type="SUPFAM" id="SSF51338">
    <property type="entry name" value="Composite domain of metallo-dependent hydrolases"/>
    <property type="match status" value="1"/>
</dbReference>
<evidence type="ECO:0000256" key="6">
    <source>
        <dbReference type="PIRSR" id="PIRSR038994-1"/>
    </source>
</evidence>
<feature type="domain" description="Amidohydrolase-related" evidence="9">
    <location>
        <begin position="55"/>
        <end position="374"/>
    </location>
</feature>
<dbReference type="GO" id="GO:0046872">
    <property type="term" value="F:metal ion binding"/>
    <property type="evidence" value="ECO:0007669"/>
    <property type="project" value="UniProtKB-KW"/>
</dbReference>
<feature type="binding site" evidence="8">
    <location>
        <position position="201"/>
    </location>
    <ligand>
        <name>Zn(2+)</name>
        <dbReference type="ChEBI" id="CHEBI:29105"/>
    </ligand>
</feature>
<organism evidence="10 11">
    <name type="scientific">Jiangella rhizosphaerae</name>
    <dbReference type="NCBI Taxonomy" id="2293569"/>
    <lineage>
        <taxon>Bacteria</taxon>
        <taxon>Bacillati</taxon>
        <taxon>Actinomycetota</taxon>
        <taxon>Actinomycetes</taxon>
        <taxon>Jiangellales</taxon>
        <taxon>Jiangellaceae</taxon>
        <taxon>Jiangella</taxon>
    </lineage>
</organism>
<feature type="active site" description="Proton donor/acceptor" evidence="6">
    <location>
        <position position="281"/>
    </location>
</feature>
<feature type="binding site" evidence="7">
    <location>
        <position position="257"/>
    </location>
    <ligand>
        <name>substrate</name>
    </ligand>
</feature>
<evidence type="ECO:0000313" key="11">
    <source>
        <dbReference type="Proteomes" id="UP000284057"/>
    </source>
</evidence>
<dbReference type="EMBL" id="QUAL01000146">
    <property type="protein sequence ID" value="RIQ21646.1"/>
    <property type="molecule type" value="Genomic_DNA"/>
</dbReference>
<dbReference type="InterPro" id="IPR032466">
    <property type="entry name" value="Metal_Hydrolase"/>
</dbReference>
<dbReference type="PANTHER" id="PTHR11113">
    <property type="entry name" value="N-ACETYLGLUCOSAMINE-6-PHOSPHATE DEACETYLASE"/>
    <property type="match status" value="1"/>
</dbReference>
<sequence>MPQTDEYVLTGGRVLLPDGRLEPGTVHVRAGLIAGVGPVDGAGPGVERIDLDGRIVAPGFVDTHVHGGLGHNVMSADEPALRAIGRRLRVAGVTSFVATTASVPFDRILHSVRGLAGLLGPTGAGGADLVGIHLEGPFLSPDFRGVHQREQLVEPEPERIGALLDAAGGALRVCTIAPELPHAESAVRRLAQAGVRVSVGHTAATFEQARAAIGWGARRATHLFNAMPPIHHRSPGPVPALLADASVYLEIVADGLHVAPELIAALAALPGVRDRLMLVSDGTDVSGLPDGDHHRWEGTPVRLTGGRAFTSSGGIAGSTSTLADGVRVLLAAGVPLPVALNAAARNPARSLGLTDRGAVVIGRRADLVVLDDEAAISLTIMHGQWELP</sequence>
<dbReference type="InterPro" id="IPR011059">
    <property type="entry name" value="Metal-dep_hydrolase_composite"/>
</dbReference>
<dbReference type="GO" id="GO:0006046">
    <property type="term" value="P:N-acetylglucosamine catabolic process"/>
    <property type="evidence" value="ECO:0007669"/>
    <property type="project" value="TreeGrafter"/>
</dbReference>
<dbReference type="Proteomes" id="UP000284057">
    <property type="component" value="Unassembled WGS sequence"/>
</dbReference>
<dbReference type="AlphaFoldDB" id="A0A418KQ12"/>
<evidence type="ECO:0000259" key="9">
    <source>
        <dbReference type="Pfam" id="PF01979"/>
    </source>
</evidence>
<dbReference type="CDD" id="cd00854">
    <property type="entry name" value="NagA"/>
    <property type="match status" value="1"/>
</dbReference>
<keyword evidence="11" id="KW-1185">Reference proteome</keyword>